<comment type="caution">
    <text evidence="2">The sequence shown here is derived from an EMBL/GenBank/DDBJ whole genome shotgun (WGS) entry which is preliminary data.</text>
</comment>
<dbReference type="PANTHER" id="PTHR43404">
    <property type="entry name" value="LIPOPOLYSACCHARIDE CHOLINEPHOSPHOTRANSFERASE LICD"/>
    <property type="match status" value="1"/>
</dbReference>
<feature type="domain" description="LicD/FKTN/FKRP nucleotidyltransferase" evidence="1">
    <location>
        <begin position="23"/>
        <end position="245"/>
    </location>
</feature>
<dbReference type="PANTHER" id="PTHR43404:SF2">
    <property type="entry name" value="LIPOPOLYSACCHARIDE CHOLINEPHOSPHOTRANSFERASE LICD"/>
    <property type="match status" value="1"/>
</dbReference>
<dbReference type="EMBL" id="NVYO01000001">
    <property type="protein sequence ID" value="PBQ23224.1"/>
    <property type="molecule type" value="Genomic_DNA"/>
</dbReference>
<dbReference type="Proteomes" id="UP000676478">
    <property type="component" value="Unassembled WGS sequence"/>
</dbReference>
<dbReference type="OrthoDB" id="9786100at2"/>
<dbReference type="InterPro" id="IPR007074">
    <property type="entry name" value="LicD/FKTN/FKRP_NTP_transf"/>
</dbReference>
<evidence type="ECO:0000259" key="1">
    <source>
        <dbReference type="Pfam" id="PF04991"/>
    </source>
</evidence>
<proteinExistence type="predicted"/>
<reference evidence="2" key="3">
    <citation type="submission" date="2022-09" db="EMBL/GenBank/DDBJ databases">
        <title>Genome-inferred correspondence between phylogeny and metabolic traits in the wild Drosophila gut microbiome.</title>
        <authorList>
            <person name="Bueno E."/>
            <person name="Blow F."/>
            <person name="Douglas A.E."/>
        </authorList>
    </citation>
    <scope>NUCLEOTIDE SEQUENCE</scope>
    <source>
        <strain evidence="2">Dm-2019-70</strain>
    </source>
</reference>
<reference evidence="3 4" key="1">
    <citation type="submission" date="2017-09" db="EMBL/GenBank/DDBJ databases">
        <title>Genome sequence of Lactobacillus brevis D7.</title>
        <authorList>
            <person name="Kwon M.-S."/>
            <person name="Lim S.K."/>
            <person name="Choi H.-J."/>
        </authorList>
    </citation>
    <scope>NUCLEOTIDE SEQUENCE [LARGE SCALE GENOMIC DNA]</scope>
    <source>
        <strain evidence="3 4">D7</strain>
    </source>
</reference>
<dbReference type="EMBL" id="JAERKF010000015">
    <property type="protein sequence ID" value="MBS1011396.1"/>
    <property type="molecule type" value="Genomic_DNA"/>
</dbReference>
<sequence length="273" mass="31288">MPTLIERIHQVELGNLAQLDQLCHQLGLPYFLMGGSLLGAIRHQGFIPWDDDVDVGLLRADYDQLLAAAPTHLADSPYFLQTPTSDENYGLSYAKLLDRRTYIEEKRNVNNARKGIFIDIFPLDRIPQDTSAQQKQSTKFQLLNTRILLQLRYHLVDNPLRKLQSPLSSEQLTSVNALKAERQAVMTQYQSEITLPQVKNLASQYAYAKEVFTVAELSDLTTVPFEHLQVQVPRNYATILTRMYGDYLALPPENQRTEKHLERVIMDNQVFTD</sequence>
<protein>
    <submittedName>
        <fullName evidence="2">LicD family protein</fullName>
    </submittedName>
</protein>
<gene>
    <name evidence="3" type="ORF">CNR29_03990</name>
    <name evidence="2" type="ORF">JK167_11205</name>
</gene>
<dbReference type="Pfam" id="PF04991">
    <property type="entry name" value="LicD"/>
    <property type="match status" value="1"/>
</dbReference>
<organism evidence="2 5">
    <name type="scientific">Levilactobacillus brevis</name>
    <name type="common">Lactobacillus brevis</name>
    <dbReference type="NCBI Taxonomy" id="1580"/>
    <lineage>
        <taxon>Bacteria</taxon>
        <taxon>Bacillati</taxon>
        <taxon>Bacillota</taxon>
        <taxon>Bacilli</taxon>
        <taxon>Lactobacillales</taxon>
        <taxon>Lactobacillaceae</taxon>
        <taxon>Levilactobacillus</taxon>
    </lineage>
</organism>
<dbReference type="Proteomes" id="UP000217918">
    <property type="component" value="Unassembled WGS sequence"/>
</dbReference>
<dbReference type="GeneID" id="56992521"/>
<name>A0A0C1PX32_LEVBR</name>
<dbReference type="GO" id="GO:0009100">
    <property type="term" value="P:glycoprotein metabolic process"/>
    <property type="evidence" value="ECO:0007669"/>
    <property type="project" value="UniProtKB-ARBA"/>
</dbReference>
<reference evidence="2" key="2">
    <citation type="submission" date="2020-12" db="EMBL/GenBank/DDBJ databases">
        <authorList>
            <person name="Mcmullen J.G."/>
        </authorList>
    </citation>
    <scope>NUCLEOTIDE SEQUENCE</scope>
    <source>
        <strain evidence="2">Dm-2019-70</strain>
    </source>
</reference>
<evidence type="ECO:0000313" key="5">
    <source>
        <dbReference type="Proteomes" id="UP000676478"/>
    </source>
</evidence>
<dbReference type="InterPro" id="IPR052942">
    <property type="entry name" value="LPS_cholinephosphotransferase"/>
</dbReference>
<evidence type="ECO:0000313" key="3">
    <source>
        <dbReference type="EMBL" id="PBQ23224.1"/>
    </source>
</evidence>
<evidence type="ECO:0000313" key="4">
    <source>
        <dbReference type="Proteomes" id="UP000217918"/>
    </source>
</evidence>
<evidence type="ECO:0000313" key="2">
    <source>
        <dbReference type="EMBL" id="MBS1011396.1"/>
    </source>
</evidence>
<dbReference type="AlphaFoldDB" id="A0A0C1PX32"/>
<dbReference type="RefSeq" id="WP_021741396.1">
    <property type="nucleotide sequence ID" value="NZ_CAKMAP010000004.1"/>
</dbReference>
<accession>A0A0C1PX32</accession>